<evidence type="ECO:0008006" key="3">
    <source>
        <dbReference type="Google" id="ProtNLM"/>
    </source>
</evidence>
<name>A0A1I5R1D9_9FIRM</name>
<reference evidence="2" key="1">
    <citation type="submission" date="2016-10" db="EMBL/GenBank/DDBJ databases">
        <authorList>
            <person name="Varghese N."/>
            <person name="Submissions S."/>
        </authorList>
    </citation>
    <scope>NUCLEOTIDE SEQUENCE [LARGE SCALE GENOMIC DNA]</scope>
    <source>
        <strain evidence="2">P18</strain>
    </source>
</reference>
<accession>A0A1I5R1D9</accession>
<dbReference type="RefSeq" id="WP_074884036.1">
    <property type="nucleotide sequence ID" value="NZ_FOXO01000003.1"/>
</dbReference>
<dbReference type="OrthoDB" id="1765300at2"/>
<evidence type="ECO:0000313" key="1">
    <source>
        <dbReference type="EMBL" id="SFP52190.1"/>
    </source>
</evidence>
<protein>
    <recommendedName>
        <fullName evidence="3">AP2/ERF domain-containing protein</fullName>
    </recommendedName>
</protein>
<keyword evidence="2" id="KW-1185">Reference proteome</keyword>
<organism evidence="1 2">
    <name type="scientific">Butyrivibrio proteoclasticus</name>
    <dbReference type="NCBI Taxonomy" id="43305"/>
    <lineage>
        <taxon>Bacteria</taxon>
        <taxon>Bacillati</taxon>
        <taxon>Bacillota</taxon>
        <taxon>Clostridia</taxon>
        <taxon>Lachnospirales</taxon>
        <taxon>Lachnospiraceae</taxon>
        <taxon>Butyrivibrio</taxon>
    </lineage>
</organism>
<dbReference type="Proteomes" id="UP000182624">
    <property type="component" value="Unassembled WGS sequence"/>
</dbReference>
<proteinExistence type="predicted"/>
<evidence type="ECO:0000313" key="2">
    <source>
        <dbReference type="Proteomes" id="UP000182624"/>
    </source>
</evidence>
<sequence length="270" mass="31481">MKQREHTGVYKTALKNGTPSYRTSIIYNGKHISLGSYPTLKKASAVYDESYYILHSESFVISSYKKGMNLPFEKCVILINFRDKGIYIPNPIYLEKKYFLYYLSPDEILKFDIDDLFYYSSHKIMKRGGHLFVADYGSQISIMQRYGIKSYAVSGRDYLFANDDPFDLRYENIIILNRYHGVRQFAHKGFIRYKTFIHIKSNYVVGVYNSEIEAAIAYNKAADILMKNGINKKYQLNYIEDLSASQYADLYLKVKIPKKIYALKNNSIKS</sequence>
<dbReference type="EMBL" id="FOXO01000003">
    <property type="protein sequence ID" value="SFP52190.1"/>
    <property type="molecule type" value="Genomic_DNA"/>
</dbReference>
<gene>
    <name evidence="1" type="ORF">SAMN04487928_10364</name>
</gene>
<dbReference type="AlphaFoldDB" id="A0A1I5R1D9"/>